<protein>
    <submittedName>
        <fullName evidence="2">Uncharacterized protein</fullName>
    </submittedName>
</protein>
<keyword evidence="1" id="KW-0812">Transmembrane</keyword>
<keyword evidence="1" id="KW-0472">Membrane</keyword>
<evidence type="ECO:0000313" key="2">
    <source>
        <dbReference type="EMBL" id="MPN34914.1"/>
    </source>
</evidence>
<organism evidence="2">
    <name type="scientific">bioreactor metagenome</name>
    <dbReference type="NCBI Taxonomy" id="1076179"/>
    <lineage>
        <taxon>unclassified sequences</taxon>
        <taxon>metagenomes</taxon>
        <taxon>ecological metagenomes</taxon>
    </lineage>
</organism>
<dbReference type="AlphaFoldDB" id="A0A645HFN4"/>
<name>A0A645HFN4_9ZZZZ</name>
<feature type="transmembrane region" description="Helical" evidence="1">
    <location>
        <begin position="50"/>
        <end position="69"/>
    </location>
</feature>
<feature type="transmembrane region" description="Helical" evidence="1">
    <location>
        <begin position="25"/>
        <end position="44"/>
    </location>
</feature>
<feature type="transmembrane region" description="Helical" evidence="1">
    <location>
        <begin position="139"/>
        <end position="160"/>
    </location>
</feature>
<keyword evidence="1" id="KW-1133">Transmembrane helix</keyword>
<feature type="transmembrane region" description="Helical" evidence="1">
    <location>
        <begin position="100"/>
        <end position="119"/>
    </location>
</feature>
<gene>
    <name evidence="2" type="ORF">SDC9_182408</name>
</gene>
<feature type="transmembrane region" description="Helical" evidence="1">
    <location>
        <begin position="76"/>
        <end position="94"/>
    </location>
</feature>
<dbReference type="EMBL" id="VSSQ01088202">
    <property type="protein sequence ID" value="MPN34914.1"/>
    <property type="molecule type" value="Genomic_DNA"/>
</dbReference>
<sequence length="163" mass="17691">MAAAGLAVTGEKNLPRAERLLRHRALGAVLMLLALAWCIPQVRAVAWGFLAPWLWPLAIAATVAAWFYLDNVVARALGGLLIMGAYTFLAFSFASRLATGLPGAVIAWCWGSVGILISAKPCWLRDFLRLGARRPAWRFAAALLAALTACFGVVAMAVYWRHR</sequence>
<proteinExistence type="predicted"/>
<evidence type="ECO:0000256" key="1">
    <source>
        <dbReference type="SAM" id="Phobius"/>
    </source>
</evidence>
<comment type="caution">
    <text evidence="2">The sequence shown here is derived from an EMBL/GenBank/DDBJ whole genome shotgun (WGS) entry which is preliminary data.</text>
</comment>
<accession>A0A645HFN4</accession>
<reference evidence="2" key="1">
    <citation type="submission" date="2019-08" db="EMBL/GenBank/DDBJ databases">
        <authorList>
            <person name="Kucharzyk K."/>
            <person name="Murdoch R.W."/>
            <person name="Higgins S."/>
            <person name="Loffler F."/>
        </authorList>
    </citation>
    <scope>NUCLEOTIDE SEQUENCE</scope>
</reference>